<evidence type="ECO:0000313" key="2">
    <source>
        <dbReference type="EMBL" id="CAK0885572.1"/>
    </source>
</evidence>
<protein>
    <submittedName>
        <fullName evidence="2">Uncharacterized protein</fullName>
    </submittedName>
</protein>
<keyword evidence="3" id="KW-1185">Reference proteome</keyword>
<feature type="compositionally biased region" description="Acidic residues" evidence="1">
    <location>
        <begin position="201"/>
        <end position="211"/>
    </location>
</feature>
<evidence type="ECO:0000313" key="3">
    <source>
        <dbReference type="Proteomes" id="UP001189429"/>
    </source>
</evidence>
<feature type="compositionally biased region" description="Gly residues" evidence="1">
    <location>
        <begin position="189"/>
        <end position="198"/>
    </location>
</feature>
<dbReference type="EMBL" id="CAUYUJ010018689">
    <property type="protein sequence ID" value="CAK0885572.1"/>
    <property type="molecule type" value="Genomic_DNA"/>
</dbReference>
<sequence>MYVNPNVASEEYIRQNDRFREAILGVVFDVRSCEEQLQFLDGEEYRVIGEDGANYTSARERCAALLQGEAEPEDAEIAAAVDGAANLARLHYMQRRQPARRLLVAGGAVGDECVTDAECQDPLKCAASEESSGSGAPTWECQEPVAAVFRFTPSTSLAPHPDIDTWEPAGGRNLDPNAVFSYQSSGLEDGQGGDGGTNGASDDEGEGGEDGGDGHGGEDGEGGDGGINGASDDGGEGGEDGGGGADGEGGGGGAEGGGGEGGESGDNGGHEAEHDCEDGQQEHWDEAKSIWCCDHANKGCFKQSSGR</sequence>
<gene>
    <name evidence="2" type="ORF">PCOR1329_LOCUS67161</name>
</gene>
<dbReference type="Proteomes" id="UP001189429">
    <property type="component" value="Unassembled WGS sequence"/>
</dbReference>
<dbReference type="PRINTS" id="PR01228">
    <property type="entry name" value="EGGSHELL"/>
</dbReference>
<name>A0ABN9WGJ7_9DINO</name>
<feature type="compositionally biased region" description="Gly residues" evidence="1">
    <location>
        <begin position="240"/>
        <end position="267"/>
    </location>
</feature>
<organism evidence="2 3">
    <name type="scientific">Prorocentrum cordatum</name>
    <dbReference type="NCBI Taxonomy" id="2364126"/>
    <lineage>
        <taxon>Eukaryota</taxon>
        <taxon>Sar</taxon>
        <taxon>Alveolata</taxon>
        <taxon>Dinophyceae</taxon>
        <taxon>Prorocentrales</taxon>
        <taxon>Prorocentraceae</taxon>
        <taxon>Prorocentrum</taxon>
    </lineage>
</organism>
<proteinExistence type="predicted"/>
<feature type="region of interest" description="Disordered" evidence="1">
    <location>
        <begin position="159"/>
        <end position="283"/>
    </location>
</feature>
<accession>A0ABN9WGJ7</accession>
<comment type="caution">
    <text evidence="2">The sequence shown here is derived from an EMBL/GenBank/DDBJ whole genome shotgun (WGS) entry which is preliminary data.</text>
</comment>
<evidence type="ECO:0000256" key="1">
    <source>
        <dbReference type="SAM" id="MobiDB-lite"/>
    </source>
</evidence>
<reference evidence="2" key="1">
    <citation type="submission" date="2023-10" db="EMBL/GenBank/DDBJ databases">
        <authorList>
            <person name="Chen Y."/>
            <person name="Shah S."/>
            <person name="Dougan E. K."/>
            <person name="Thang M."/>
            <person name="Chan C."/>
        </authorList>
    </citation>
    <scope>NUCLEOTIDE SEQUENCE [LARGE SCALE GENOMIC DNA]</scope>
</reference>